<dbReference type="CDD" id="cd06225">
    <property type="entry name" value="HAMP"/>
    <property type="match status" value="1"/>
</dbReference>
<gene>
    <name evidence="18" type="ORF">HKBW3S06_00139</name>
</gene>
<dbReference type="EMBL" id="BLRV01000007">
    <property type="protein sequence ID" value="GFP20912.1"/>
    <property type="molecule type" value="Genomic_DNA"/>
</dbReference>
<comment type="catalytic activity">
    <reaction evidence="1">
        <text>ATP + protein L-histidine = ADP + protein N-phospho-L-histidine.</text>
        <dbReference type="EC" id="2.7.13.3"/>
    </reaction>
</comment>
<keyword evidence="5" id="KW-1003">Cell membrane</keyword>
<dbReference type="Pfam" id="PF02518">
    <property type="entry name" value="HATPase_c"/>
    <property type="match status" value="1"/>
</dbReference>
<dbReference type="SUPFAM" id="SSF158472">
    <property type="entry name" value="HAMP domain-like"/>
    <property type="match status" value="1"/>
</dbReference>
<keyword evidence="6" id="KW-0597">Phosphoprotein</keyword>
<dbReference type="CDD" id="cd00075">
    <property type="entry name" value="HATPase"/>
    <property type="match status" value="1"/>
</dbReference>
<dbReference type="PRINTS" id="PR00344">
    <property type="entry name" value="BCTRLSENSOR"/>
</dbReference>
<dbReference type="InterPro" id="IPR003594">
    <property type="entry name" value="HATPase_dom"/>
</dbReference>
<comment type="subcellular location">
    <subcellularLocation>
        <location evidence="3">Cell membrane</location>
        <topology evidence="3">Multi-pass membrane protein</topology>
    </subcellularLocation>
</comment>
<keyword evidence="9" id="KW-0547">Nucleotide-binding</keyword>
<evidence type="ECO:0000313" key="19">
    <source>
        <dbReference type="Proteomes" id="UP000580051"/>
    </source>
</evidence>
<dbReference type="CDD" id="cd00082">
    <property type="entry name" value="HisKA"/>
    <property type="match status" value="1"/>
</dbReference>
<dbReference type="AlphaFoldDB" id="A0A6V8NKQ9"/>
<evidence type="ECO:0000256" key="8">
    <source>
        <dbReference type="ARBA" id="ARBA00022692"/>
    </source>
</evidence>
<dbReference type="InterPro" id="IPR003661">
    <property type="entry name" value="HisK_dim/P_dom"/>
</dbReference>
<dbReference type="SMART" id="SM00388">
    <property type="entry name" value="HisKA"/>
    <property type="match status" value="1"/>
</dbReference>
<dbReference type="PANTHER" id="PTHR45528">
    <property type="entry name" value="SENSOR HISTIDINE KINASE CPXA"/>
    <property type="match status" value="1"/>
</dbReference>
<dbReference type="GO" id="GO:0000155">
    <property type="term" value="F:phosphorelay sensor kinase activity"/>
    <property type="evidence" value="ECO:0007669"/>
    <property type="project" value="InterPro"/>
</dbReference>
<evidence type="ECO:0000259" key="17">
    <source>
        <dbReference type="PROSITE" id="PS50885"/>
    </source>
</evidence>
<sequence>MPFLRTLNSKLLVSFLVVVLVTVGLTSLALSFITGSQFSNYLRRGAEVRSQSLATFLVDSYLKNGNWQEVQEVISGLTTMMGDHIVVVDRSNTVVASSSEELVGQKIEEPQVWTARIPLLTDQGKQIGTLYLTGGRMPGHRRMMEMMGGGTGGMMGQGGPMSSPITVVDPSSAGLEKQFLDSIRNSITIVALISLALAIVISLYLARSITRPLQDMIRVTRSISEGDLSQRVRADSQDELGALAQSFNIMANDLAKQEKMRRDLVADIAHEFRTPLTTIRGYVESILDGVKKPDQDILGRIGAETERLTTLISDLQELSRAESGKLSLEKKPVDLNVLVEEVLPKFEKEIAEKEIQVETDLDRGLPLALVDERRIGQVLENILNNGITYNYQKGRVRVSTREEGEGVRITIADTGQGISSQDLPYIFERFYRGDKSRSRHTGGTGIGLSIARNLVEAHRGTISVQSQPGQGSTFSVWLPLR</sequence>
<evidence type="ECO:0000256" key="15">
    <source>
        <dbReference type="SAM" id="Phobius"/>
    </source>
</evidence>
<evidence type="ECO:0000256" key="11">
    <source>
        <dbReference type="ARBA" id="ARBA00022840"/>
    </source>
</evidence>
<dbReference type="SMART" id="SM00304">
    <property type="entry name" value="HAMP"/>
    <property type="match status" value="1"/>
</dbReference>
<evidence type="ECO:0000256" key="1">
    <source>
        <dbReference type="ARBA" id="ARBA00000085"/>
    </source>
</evidence>
<evidence type="ECO:0000256" key="14">
    <source>
        <dbReference type="ARBA" id="ARBA00023136"/>
    </source>
</evidence>
<keyword evidence="12 15" id="KW-1133">Transmembrane helix</keyword>
<evidence type="ECO:0000256" key="2">
    <source>
        <dbReference type="ARBA" id="ARBA00001968"/>
    </source>
</evidence>
<keyword evidence="8 15" id="KW-0812">Transmembrane</keyword>
<evidence type="ECO:0000256" key="4">
    <source>
        <dbReference type="ARBA" id="ARBA00012438"/>
    </source>
</evidence>
<keyword evidence="11" id="KW-0067">ATP-binding</keyword>
<keyword evidence="7" id="KW-0808">Transferase</keyword>
<dbReference type="InterPro" id="IPR003660">
    <property type="entry name" value="HAMP_dom"/>
</dbReference>
<evidence type="ECO:0000313" key="18">
    <source>
        <dbReference type="EMBL" id="GFP20912.1"/>
    </source>
</evidence>
<dbReference type="PROSITE" id="PS50109">
    <property type="entry name" value="HIS_KIN"/>
    <property type="match status" value="1"/>
</dbReference>
<keyword evidence="13" id="KW-0902">Two-component regulatory system</keyword>
<dbReference type="Gene3D" id="1.10.287.130">
    <property type="match status" value="1"/>
</dbReference>
<dbReference type="InterPro" id="IPR050398">
    <property type="entry name" value="HssS/ArlS-like"/>
</dbReference>
<dbReference type="SMART" id="SM00387">
    <property type="entry name" value="HATPase_c"/>
    <property type="match status" value="1"/>
</dbReference>
<proteinExistence type="predicted"/>
<dbReference type="SUPFAM" id="SSF55874">
    <property type="entry name" value="ATPase domain of HSP90 chaperone/DNA topoisomerase II/histidine kinase"/>
    <property type="match status" value="1"/>
</dbReference>
<dbReference type="InterPro" id="IPR036097">
    <property type="entry name" value="HisK_dim/P_sf"/>
</dbReference>
<dbReference type="SUPFAM" id="SSF103190">
    <property type="entry name" value="Sensory domain-like"/>
    <property type="match status" value="1"/>
</dbReference>
<evidence type="ECO:0000256" key="3">
    <source>
        <dbReference type="ARBA" id="ARBA00004651"/>
    </source>
</evidence>
<evidence type="ECO:0000259" key="16">
    <source>
        <dbReference type="PROSITE" id="PS50109"/>
    </source>
</evidence>
<dbReference type="GO" id="GO:0005524">
    <property type="term" value="F:ATP binding"/>
    <property type="evidence" value="ECO:0007669"/>
    <property type="project" value="UniProtKB-KW"/>
</dbReference>
<dbReference type="FunFam" id="1.10.287.130:FF:000001">
    <property type="entry name" value="Two-component sensor histidine kinase"/>
    <property type="match status" value="1"/>
</dbReference>
<dbReference type="GO" id="GO:0005886">
    <property type="term" value="C:plasma membrane"/>
    <property type="evidence" value="ECO:0007669"/>
    <property type="project" value="UniProtKB-SubCell"/>
</dbReference>
<dbReference type="Proteomes" id="UP000580051">
    <property type="component" value="Unassembled WGS sequence"/>
</dbReference>
<comment type="caution">
    <text evidence="18">The sequence shown here is derived from an EMBL/GenBank/DDBJ whole genome shotgun (WGS) entry which is preliminary data.</text>
</comment>
<evidence type="ECO:0000256" key="5">
    <source>
        <dbReference type="ARBA" id="ARBA00022475"/>
    </source>
</evidence>
<dbReference type="InterPro" id="IPR004358">
    <property type="entry name" value="Sig_transdc_His_kin-like_C"/>
</dbReference>
<dbReference type="PROSITE" id="PS50885">
    <property type="entry name" value="HAMP"/>
    <property type="match status" value="1"/>
</dbReference>
<feature type="domain" description="HAMP" evidence="17">
    <location>
        <begin position="207"/>
        <end position="259"/>
    </location>
</feature>
<dbReference type="EC" id="2.7.13.3" evidence="4"/>
<dbReference type="RefSeq" id="WP_176226057.1">
    <property type="nucleotide sequence ID" value="NZ_BLRV01000007.1"/>
</dbReference>
<evidence type="ECO:0000256" key="13">
    <source>
        <dbReference type="ARBA" id="ARBA00023012"/>
    </source>
</evidence>
<name>A0A6V8NKQ9_9ACTN</name>
<dbReference type="Gene3D" id="3.30.565.10">
    <property type="entry name" value="Histidine kinase-like ATPase, C-terminal domain"/>
    <property type="match status" value="1"/>
</dbReference>
<dbReference type="SUPFAM" id="SSF47384">
    <property type="entry name" value="Homodimeric domain of signal transducing histidine kinase"/>
    <property type="match status" value="1"/>
</dbReference>
<dbReference type="InterPro" id="IPR029151">
    <property type="entry name" value="Sensor-like_sf"/>
</dbReference>
<evidence type="ECO:0000256" key="12">
    <source>
        <dbReference type="ARBA" id="ARBA00022989"/>
    </source>
</evidence>
<dbReference type="InterPro" id="IPR036890">
    <property type="entry name" value="HATPase_C_sf"/>
</dbReference>
<protein>
    <recommendedName>
        <fullName evidence="4">histidine kinase</fullName>
        <ecNumber evidence="4">2.7.13.3</ecNumber>
    </recommendedName>
</protein>
<reference evidence="18 19" key="1">
    <citation type="journal article" date="2020" name="Front. Microbiol.">
        <title>Single-cell genomics of novel Actinobacteria with the Wood-Ljungdahl pathway discovered in a serpentinizing system.</title>
        <authorList>
            <person name="Merino N."/>
            <person name="Kawai M."/>
            <person name="Boyd E.S."/>
            <person name="Colman D.R."/>
            <person name="McGlynn S.E."/>
            <person name="Nealson K.H."/>
            <person name="Kurokawa K."/>
            <person name="Hongoh Y."/>
        </authorList>
    </citation>
    <scope>NUCLEOTIDE SEQUENCE [LARGE SCALE GENOMIC DNA]</scope>
    <source>
        <strain evidence="18 19">S06</strain>
    </source>
</reference>
<evidence type="ECO:0000256" key="6">
    <source>
        <dbReference type="ARBA" id="ARBA00022553"/>
    </source>
</evidence>
<dbReference type="Pfam" id="PF00672">
    <property type="entry name" value="HAMP"/>
    <property type="match status" value="1"/>
</dbReference>
<feature type="transmembrane region" description="Helical" evidence="15">
    <location>
        <begin position="187"/>
        <end position="206"/>
    </location>
</feature>
<evidence type="ECO:0000256" key="9">
    <source>
        <dbReference type="ARBA" id="ARBA00022741"/>
    </source>
</evidence>
<dbReference type="Gene3D" id="1.10.8.500">
    <property type="entry name" value="HAMP domain in histidine kinase"/>
    <property type="match status" value="1"/>
</dbReference>
<feature type="domain" description="Histidine kinase" evidence="16">
    <location>
        <begin position="267"/>
        <end position="481"/>
    </location>
</feature>
<comment type="cofactor">
    <cofactor evidence="2">
        <name>a divalent metal cation</name>
        <dbReference type="ChEBI" id="CHEBI:60240"/>
    </cofactor>
</comment>
<keyword evidence="10 18" id="KW-0418">Kinase</keyword>
<dbReference type="InterPro" id="IPR005467">
    <property type="entry name" value="His_kinase_dom"/>
</dbReference>
<organism evidence="18 19">
    <name type="scientific">Candidatus Hakubella thermalkaliphila</name>
    <dbReference type="NCBI Taxonomy" id="2754717"/>
    <lineage>
        <taxon>Bacteria</taxon>
        <taxon>Bacillati</taxon>
        <taxon>Actinomycetota</taxon>
        <taxon>Actinomycetota incertae sedis</taxon>
        <taxon>Candidatus Hakubellales</taxon>
        <taxon>Candidatus Hakubellaceae</taxon>
        <taxon>Candidatus Hakubella</taxon>
    </lineage>
</organism>
<dbReference type="PANTHER" id="PTHR45528:SF1">
    <property type="entry name" value="SENSOR HISTIDINE KINASE CPXA"/>
    <property type="match status" value="1"/>
</dbReference>
<dbReference type="Pfam" id="PF00512">
    <property type="entry name" value="HisKA"/>
    <property type="match status" value="1"/>
</dbReference>
<evidence type="ECO:0000256" key="7">
    <source>
        <dbReference type="ARBA" id="ARBA00022679"/>
    </source>
</evidence>
<feature type="transmembrane region" description="Helical" evidence="15">
    <location>
        <begin position="12"/>
        <end position="34"/>
    </location>
</feature>
<accession>A0A6V8NKQ9</accession>
<dbReference type="FunFam" id="3.30.565.10:FF:000006">
    <property type="entry name" value="Sensor histidine kinase WalK"/>
    <property type="match status" value="1"/>
</dbReference>
<keyword evidence="14 15" id="KW-0472">Membrane</keyword>
<evidence type="ECO:0000256" key="10">
    <source>
        <dbReference type="ARBA" id="ARBA00022777"/>
    </source>
</evidence>
<dbReference type="GO" id="GO:0005509">
    <property type="term" value="F:calcium ion binding"/>
    <property type="evidence" value="ECO:0007669"/>
    <property type="project" value="UniProtKB-ARBA"/>
</dbReference>